<dbReference type="AlphaFoldDB" id="A0A0N0UGU9"/>
<dbReference type="EMBL" id="LITU01000081">
    <property type="protein sequence ID" value="KOY13554.1"/>
    <property type="molecule type" value="Genomic_DNA"/>
</dbReference>
<proteinExistence type="predicted"/>
<dbReference type="OrthoDB" id="2878542at2"/>
<evidence type="ECO:0000313" key="1">
    <source>
        <dbReference type="EMBL" id="KOY13554.1"/>
    </source>
</evidence>
<keyword evidence="2" id="KW-1185">Reference proteome</keyword>
<dbReference type="Proteomes" id="UP000037688">
    <property type="component" value="Unassembled WGS sequence"/>
</dbReference>
<comment type="caution">
    <text evidence="1">The sequence shown here is derived from an EMBL/GenBank/DDBJ whole genome shotgun (WGS) entry which is preliminary data.</text>
</comment>
<organism evidence="1 2">
    <name type="scientific">Paenibacillus xylanivorans</name>
    <dbReference type="NCBI Taxonomy" id="1705561"/>
    <lineage>
        <taxon>Bacteria</taxon>
        <taxon>Bacillati</taxon>
        <taxon>Bacillota</taxon>
        <taxon>Bacilli</taxon>
        <taxon>Bacillales</taxon>
        <taxon>Paenibacillaceae</taxon>
        <taxon>Paenibacillus</taxon>
    </lineage>
</organism>
<dbReference type="RefSeq" id="WP_053783878.1">
    <property type="nucleotide sequence ID" value="NZ_LITU01000081.1"/>
</dbReference>
<evidence type="ECO:0000313" key="2">
    <source>
        <dbReference type="Proteomes" id="UP000037688"/>
    </source>
</evidence>
<dbReference type="PATRIC" id="fig|1705561.3.peg.5906"/>
<accession>A0A0N0UGU9</accession>
<reference evidence="1 2" key="1">
    <citation type="submission" date="2015-08" db="EMBL/GenBank/DDBJ databases">
        <title>Draft genome sequence of cellulolytic and xylanolytic Paenibacillus sp. A59, isolated from a decaying forest soil from Patagonia, Argentina.</title>
        <authorList>
            <person name="Ghio S."/>
            <person name="Caceres A.M."/>
            <person name="Talia P."/>
            <person name="Grasso D."/>
            <person name="Campos E."/>
        </authorList>
    </citation>
    <scope>NUCLEOTIDE SEQUENCE [LARGE SCALE GENOMIC DNA]</scope>
    <source>
        <strain evidence="1 2">A59</strain>
    </source>
</reference>
<protein>
    <submittedName>
        <fullName evidence="1">ADP-heptose synthase</fullName>
    </submittedName>
</protein>
<gene>
    <name evidence="1" type="ORF">AMS66_28035</name>
</gene>
<name>A0A0N0UGU9_9BACL</name>
<sequence length="171" mass="19328">MSRQFVTEAVMVAIYGQLLAPPAPVEYIVPYTTILELYEFQTSPDPLMDNPADDQHVKSKINEIISYFEEPLNKKKIERALAVPWAKSPSILFGDQVSIAIINAVDTAQYGEYFDPIETELLLTSQRLDTPILTDQVELIARIIESSSPVQVFDIDDFDFAMDDEEPLDQV</sequence>